<evidence type="ECO:0000313" key="1">
    <source>
        <dbReference type="EMBL" id="CAL1605819.1"/>
    </source>
</evidence>
<name>A0AAV2LXQ8_KNICA</name>
<dbReference type="EMBL" id="OZ035827">
    <property type="protein sequence ID" value="CAL1605819.1"/>
    <property type="molecule type" value="Genomic_DNA"/>
</dbReference>
<proteinExistence type="predicted"/>
<gene>
    <name evidence="1" type="ORF">KC01_LOCUS33128</name>
</gene>
<accession>A0AAV2LXQ8</accession>
<organism evidence="1 2">
    <name type="scientific">Knipowitschia caucasica</name>
    <name type="common">Caucasian dwarf goby</name>
    <name type="synonym">Pomatoschistus caucasicus</name>
    <dbReference type="NCBI Taxonomy" id="637954"/>
    <lineage>
        <taxon>Eukaryota</taxon>
        <taxon>Metazoa</taxon>
        <taxon>Chordata</taxon>
        <taxon>Craniata</taxon>
        <taxon>Vertebrata</taxon>
        <taxon>Euteleostomi</taxon>
        <taxon>Actinopterygii</taxon>
        <taxon>Neopterygii</taxon>
        <taxon>Teleostei</taxon>
        <taxon>Neoteleostei</taxon>
        <taxon>Acanthomorphata</taxon>
        <taxon>Gobiaria</taxon>
        <taxon>Gobiiformes</taxon>
        <taxon>Gobioidei</taxon>
        <taxon>Gobiidae</taxon>
        <taxon>Gobiinae</taxon>
        <taxon>Knipowitschia</taxon>
    </lineage>
</organism>
<reference evidence="1 2" key="1">
    <citation type="submission" date="2024-04" db="EMBL/GenBank/DDBJ databases">
        <authorList>
            <person name="Waldvogel A.-M."/>
            <person name="Schoenle A."/>
        </authorList>
    </citation>
    <scope>NUCLEOTIDE SEQUENCE [LARGE SCALE GENOMIC DNA]</scope>
</reference>
<evidence type="ECO:0000313" key="2">
    <source>
        <dbReference type="Proteomes" id="UP001497482"/>
    </source>
</evidence>
<dbReference type="SUPFAM" id="SSF57501">
    <property type="entry name" value="Cystine-knot cytokines"/>
    <property type="match status" value="1"/>
</dbReference>
<keyword evidence="2" id="KW-1185">Reference proteome</keyword>
<protein>
    <submittedName>
        <fullName evidence="1">Uncharacterized protein</fullName>
    </submittedName>
</protein>
<dbReference type="AlphaFoldDB" id="A0AAV2LXQ8"/>
<sequence length="139" mass="15642">MQSRGADFESCILGLVCALPVHPEVCDRGCHPTTTQQRHLQFSHVLELQNKSIAPWTLKPSHFDKHIQEAYCHECLDPCLKSEAIQVQVYFTQPKRNLTTGSVTYCLCTYKLAVGCTCVRRSAAEMSSRSCTFRSQESS</sequence>
<dbReference type="Gene3D" id="2.10.90.10">
    <property type="entry name" value="Cystine-knot cytokines"/>
    <property type="match status" value="1"/>
</dbReference>
<dbReference type="InterPro" id="IPR029034">
    <property type="entry name" value="Cystine-knot_cytokine"/>
</dbReference>
<dbReference type="Proteomes" id="UP001497482">
    <property type="component" value="Chromosome 5"/>
</dbReference>